<dbReference type="InterPro" id="IPR008928">
    <property type="entry name" value="6-hairpin_glycosidase_sf"/>
</dbReference>
<dbReference type="Pfam" id="PF07944">
    <property type="entry name" value="Beta-AFase-like_GH127_cat"/>
    <property type="match status" value="1"/>
</dbReference>
<dbReference type="Proteomes" id="UP000193240">
    <property type="component" value="Unassembled WGS sequence"/>
</dbReference>
<dbReference type="OMA" id="RLHANTH"/>
<dbReference type="InterPro" id="IPR049046">
    <property type="entry name" value="Beta-AFase-like_GH127_middle"/>
</dbReference>
<evidence type="ECO:0000313" key="5">
    <source>
        <dbReference type="EMBL" id="OSS53819.1"/>
    </source>
</evidence>
<dbReference type="EMBL" id="KZ107838">
    <property type="protein sequence ID" value="OSS53819.1"/>
    <property type="molecule type" value="Genomic_DNA"/>
</dbReference>
<feature type="domain" description="Non-reducing end beta-L-arabinofuranosidase-like GH127 catalytic" evidence="3">
    <location>
        <begin position="55"/>
        <end position="482"/>
    </location>
</feature>
<evidence type="ECO:0000256" key="1">
    <source>
        <dbReference type="SAM" id="MobiDB-lite"/>
    </source>
</evidence>
<sequence length="780" mass="86917">MHCLRQMLQLLAITTAVTSTYIHKISDRSSSSTNEPREDLGPGATAPVRPFRLDQVRLGDGLLQEKRDLVKNFIRTYDERRFLVLFNNLAGRSNVGNLTPPGGWEDGGLLSGHWTGHYMSALSQAYVDKGETVFKSKLDWMVSELAACQDAYTAQKAHTHPNYLGALPEDTVLRAGPPRFAVYGSNPDTNTWAGWYTQHKIMRGLLDAFYNTNSTQALEVVVKMADWAHLALTIGDKNHPDYKGNLTRSDLNYMWDTYIAGEFGGANEIFPEIYALTGEAKHLDTAKAFDNRESLFGAAVEDQDILVVTSQNKPGRRRAERLHANTHVPQFTGYLRVYEHGGGDDYLTAARNFFQWVVPHREFASGGSGGDVPGFSANSELFQNRNNIANAIATNGAETCTTYNTLKLARNLFLHEHNATYMDHYERGLFNMIAGSRADTDDNEDPQLTYFQPLTPGSSREYGNTGTCCGGTGMESHTKYQETVYLRSADGSALWVNLYIPSTLNWEERGFTIKQETQFPREGSTKLTITGDGPLDLRLRVPGWIRKGFNVSINGEVQPIEASRPSTYLSLNRTWKTGDVVEVQMPLSIRTERALDRPDTQALMWGPVLLQTVGQPTDGDYWKLSLYRGLKLDGDYEHAAVEQKSTTSHGDPVFAASSSTNTSLTIRPYYISDTQPVSTYFRRLEPNVVFGNIDTNVPNHKRNDGLPRYDVPIANITLPGTDGPTFLDVVWDQAPFSTHDDFMRVVSSVADAFVAAKTFTSTERDTIIKKASEAEKELAL</sequence>
<proteinExistence type="predicted"/>
<protein>
    <recommendedName>
        <fullName evidence="7">Glycosyl hydrolase</fullName>
    </recommendedName>
</protein>
<evidence type="ECO:0000259" key="4">
    <source>
        <dbReference type="Pfam" id="PF20736"/>
    </source>
</evidence>
<keyword evidence="2" id="KW-0732">Signal</keyword>
<dbReference type="PANTHER" id="PTHR31151">
    <property type="entry name" value="PROLINE-TRNA LIGASE (DUF1680)"/>
    <property type="match status" value="1"/>
</dbReference>
<evidence type="ECO:0000313" key="6">
    <source>
        <dbReference type="Proteomes" id="UP000193240"/>
    </source>
</evidence>
<keyword evidence="6" id="KW-1185">Reference proteome</keyword>
<gene>
    <name evidence="5" type="ORF">B5807_01293</name>
</gene>
<dbReference type="GO" id="GO:0005975">
    <property type="term" value="P:carbohydrate metabolic process"/>
    <property type="evidence" value="ECO:0007669"/>
    <property type="project" value="InterPro"/>
</dbReference>
<name>A0A1Y2MDG4_EPING</name>
<reference evidence="5 6" key="1">
    <citation type="journal article" date="2017" name="Genome Announc.">
        <title>Genome sequence of the saprophytic ascomycete Epicoccum nigrum ICMP 19927 strain isolated from New Zealand.</title>
        <authorList>
            <person name="Fokin M."/>
            <person name="Fleetwood D."/>
            <person name="Weir B.S."/>
            <person name="Villas-Boas S.G."/>
        </authorList>
    </citation>
    <scope>NUCLEOTIDE SEQUENCE [LARGE SCALE GENOMIC DNA]</scope>
    <source>
        <strain evidence="5 6">ICMP 19927</strain>
    </source>
</reference>
<dbReference type="InParanoid" id="A0A1Y2MDG4"/>
<evidence type="ECO:0000256" key="2">
    <source>
        <dbReference type="SAM" id="SignalP"/>
    </source>
</evidence>
<accession>A0A1Y2MDG4</accession>
<feature type="signal peptide" evidence="2">
    <location>
        <begin position="1"/>
        <end position="19"/>
    </location>
</feature>
<dbReference type="PANTHER" id="PTHR31151:SF0">
    <property type="entry name" value="PROLINE-TRNA LIGASE (DUF1680)"/>
    <property type="match status" value="1"/>
</dbReference>
<dbReference type="Pfam" id="PF20736">
    <property type="entry name" value="Glyco_hydro127M"/>
    <property type="match status" value="1"/>
</dbReference>
<feature type="domain" description="Non-reducing end beta-L-arabinofuranosidase-like GH127 middle" evidence="4">
    <location>
        <begin position="494"/>
        <end position="587"/>
    </location>
</feature>
<dbReference type="AlphaFoldDB" id="A0A1Y2MDG4"/>
<organism evidence="5 6">
    <name type="scientific">Epicoccum nigrum</name>
    <name type="common">Soil fungus</name>
    <name type="synonym">Epicoccum purpurascens</name>
    <dbReference type="NCBI Taxonomy" id="105696"/>
    <lineage>
        <taxon>Eukaryota</taxon>
        <taxon>Fungi</taxon>
        <taxon>Dikarya</taxon>
        <taxon>Ascomycota</taxon>
        <taxon>Pezizomycotina</taxon>
        <taxon>Dothideomycetes</taxon>
        <taxon>Pleosporomycetidae</taxon>
        <taxon>Pleosporales</taxon>
        <taxon>Pleosporineae</taxon>
        <taxon>Didymellaceae</taxon>
        <taxon>Epicoccum</taxon>
    </lineage>
</organism>
<feature type="region of interest" description="Disordered" evidence="1">
    <location>
        <begin position="25"/>
        <end position="47"/>
    </location>
</feature>
<evidence type="ECO:0000259" key="3">
    <source>
        <dbReference type="Pfam" id="PF07944"/>
    </source>
</evidence>
<dbReference type="InterPro" id="IPR012878">
    <property type="entry name" value="Beta-AFase-like_GH127_cat"/>
</dbReference>
<dbReference type="SUPFAM" id="SSF48208">
    <property type="entry name" value="Six-hairpin glycosidases"/>
    <property type="match status" value="1"/>
</dbReference>
<feature type="chain" id="PRO_5012982939" description="Glycosyl hydrolase" evidence="2">
    <location>
        <begin position="20"/>
        <end position="780"/>
    </location>
</feature>
<evidence type="ECO:0008006" key="7">
    <source>
        <dbReference type="Google" id="ProtNLM"/>
    </source>
</evidence>